<sequence>MSRIFFIAVYMIISSIATIKTPAFNNPQQTLICYFVILSIGELVDLFAYAIAYKIAGFFKNILGLNGYETSVKHWKTRCIFALLYLIFTLTPLSTELARNITILIYDYLATQGNKLITEICNSFTPVPPEY</sequence>
<gene>
    <name evidence="2" type="ORF">CPRO_27920</name>
    <name evidence="3" type="ORF">SAMN02745151_02449</name>
</gene>
<dbReference type="Proteomes" id="UP000068026">
    <property type="component" value="Chromosome"/>
</dbReference>
<reference evidence="2 4" key="1">
    <citation type="journal article" date="2016" name="Genome Announc.">
        <title>Complete Genome Sequence of the Amino Acid-Fermenting Clostridium propionicum X2 (DSM 1682).</title>
        <authorList>
            <person name="Poehlein A."/>
            <person name="Schlien K."/>
            <person name="Chowdhury N.P."/>
            <person name="Gottschalk G."/>
            <person name="Buckel W."/>
            <person name="Daniel R."/>
        </authorList>
    </citation>
    <scope>NUCLEOTIDE SEQUENCE [LARGE SCALE GENOMIC DNA]</scope>
    <source>
        <strain evidence="2 4">X2</strain>
    </source>
</reference>
<keyword evidence="1" id="KW-0812">Transmembrane</keyword>
<name>A0A120MKI0_ANAPI</name>
<keyword evidence="1" id="KW-0472">Membrane</keyword>
<evidence type="ECO:0000313" key="4">
    <source>
        <dbReference type="Proteomes" id="UP000068026"/>
    </source>
</evidence>
<feature type="transmembrane region" description="Helical" evidence="1">
    <location>
        <begin position="31"/>
        <end position="55"/>
    </location>
</feature>
<keyword evidence="4" id="KW-1185">Reference proteome</keyword>
<evidence type="ECO:0000256" key="1">
    <source>
        <dbReference type="SAM" id="Phobius"/>
    </source>
</evidence>
<dbReference type="EMBL" id="CP014223">
    <property type="protein sequence ID" value="AMJ42338.1"/>
    <property type="molecule type" value="Genomic_DNA"/>
</dbReference>
<organism evidence="3 5">
    <name type="scientific">Anaerotignum propionicum DSM 1682</name>
    <dbReference type="NCBI Taxonomy" id="991789"/>
    <lineage>
        <taxon>Bacteria</taxon>
        <taxon>Bacillati</taxon>
        <taxon>Bacillota</taxon>
        <taxon>Clostridia</taxon>
        <taxon>Lachnospirales</taxon>
        <taxon>Anaerotignaceae</taxon>
        <taxon>Anaerotignum</taxon>
    </lineage>
</organism>
<dbReference type="Proteomes" id="UP000184204">
    <property type="component" value="Unassembled WGS sequence"/>
</dbReference>
<evidence type="ECO:0000313" key="5">
    <source>
        <dbReference type="Proteomes" id="UP000184204"/>
    </source>
</evidence>
<dbReference type="RefSeq" id="WP_066052995.1">
    <property type="nucleotide sequence ID" value="NZ_CP014223.1"/>
</dbReference>
<evidence type="ECO:0000313" key="2">
    <source>
        <dbReference type="EMBL" id="AMJ42338.1"/>
    </source>
</evidence>
<dbReference type="EMBL" id="FQUA01000013">
    <property type="protein sequence ID" value="SHE99877.1"/>
    <property type="molecule type" value="Genomic_DNA"/>
</dbReference>
<proteinExistence type="predicted"/>
<keyword evidence="1" id="KW-1133">Transmembrane helix</keyword>
<reference evidence="4" key="2">
    <citation type="submission" date="2016-01" db="EMBL/GenBank/DDBJ databases">
        <authorList>
            <person name="Poehlein A."/>
            <person name="Schlien K."/>
            <person name="Gottschalk G."/>
            <person name="Buckel W."/>
            <person name="Daniel R."/>
        </authorList>
    </citation>
    <scope>NUCLEOTIDE SEQUENCE [LARGE SCALE GENOMIC DNA]</scope>
    <source>
        <strain evidence="4">X2</strain>
    </source>
</reference>
<protein>
    <recommendedName>
        <fullName evidence="6">Holin family protein</fullName>
    </recommendedName>
</protein>
<dbReference type="KEGG" id="cpro:CPRO_27920"/>
<reference evidence="3" key="4">
    <citation type="submission" date="2016-11" db="EMBL/GenBank/DDBJ databases">
        <authorList>
            <person name="Varghese N."/>
            <person name="Submissions S."/>
        </authorList>
    </citation>
    <scope>NUCLEOTIDE SEQUENCE</scope>
    <source>
        <strain evidence="3">DSM 1682</strain>
    </source>
</reference>
<evidence type="ECO:0000313" key="3">
    <source>
        <dbReference type="EMBL" id="SHE99877.1"/>
    </source>
</evidence>
<reference evidence="5" key="3">
    <citation type="submission" date="2016-11" db="EMBL/GenBank/DDBJ databases">
        <authorList>
            <person name="Jaros S."/>
            <person name="Januszkiewicz K."/>
            <person name="Wedrychowicz H."/>
        </authorList>
    </citation>
    <scope>NUCLEOTIDE SEQUENCE [LARGE SCALE GENOMIC DNA]</scope>
    <source>
        <strain evidence="5">DSM 1682</strain>
    </source>
</reference>
<evidence type="ECO:0008006" key="6">
    <source>
        <dbReference type="Google" id="ProtNLM"/>
    </source>
</evidence>
<dbReference type="AlphaFoldDB" id="A0A120MKI0"/>
<feature type="transmembrane region" description="Helical" evidence="1">
    <location>
        <begin position="6"/>
        <end position="24"/>
    </location>
</feature>
<accession>A0A120MKI0</accession>